<dbReference type="Proteomes" id="UP001230504">
    <property type="component" value="Unassembled WGS sequence"/>
</dbReference>
<dbReference type="GeneID" id="85441889"/>
<name>A0AAD8Q0M9_9PEZI</name>
<dbReference type="RefSeq" id="XP_060414911.1">
    <property type="nucleotide sequence ID" value="XM_060557649.1"/>
</dbReference>
<evidence type="ECO:0000313" key="2">
    <source>
        <dbReference type="Proteomes" id="UP001230504"/>
    </source>
</evidence>
<gene>
    <name evidence="1" type="ORF">LY79DRAFT_551433</name>
</gene>
<dbReference type="EMBL" id="JAHLJV010000024">
    <property type="protein sequence ID" value="KAK1593625.1"/>
    <property type="molecule type" value="Genomic_DNA"/>
</dbReference>
<evidence type="ECO:0000313" key="1">
    <source>
        <dbReference type="EMBL" id="KAK1593625.1"/>
    </source>
</evidence>
<comment type="caution">
    <text evidence="1">The sequence shown here is derived from an EMBL/GenBank/DDBJ whole genome shotgun (WGS) entry which is preliminary data.</text>
</comment>
<proteinExistence type="predicted"/>
<accession>A0AAD8Q0M9</accession>
<sequence>MGSSVQVMLWTPTFVCVTPRSECLRLFFWKIGSAVPPCPRRKERVCGAKESMMLFGTRCPRGPGERKDSGKNRFFAECPIDGGFRYH</sequence>
<keyword evidence="2" id="KW-1185">Reference proteome</keyword>
<organism evidence="1 2">
    <name type="scientific">Colletotrichum navitas</name>
    <dbReference type="NCBI Taxonomy" id="681940"/>
    <lineage>
        <taxon>Eukaryota</taxon>
        <taxon>Fungi</taxon>
        <taxon>Dikarya</taxon>
        <taxon>Ascomycota</taxon>
        <taxon>Pezizomycotina</taxon>
        <taxon>Sordariomycetes</taxon>
        <taxon>Hypocreomycetidae</taxon>
        <taxon>Glomerellales</taxon>
        <taxon>Glomerellaceae</taxon>
        <taxon>Colletotrichum</taxon>
        <taxon>Colletotrichum graminicola species complex</taxon>
    </lineage>
</organism>
<reference evidence="1" key="1">
    <citation type="submission" date="2021-06" db="EMBL/GenBank/DDBJ databases">
        <title>Comparative genomics, transcriptomics and evolutionary studies reveal genomic signatures of adaptation to plant cell wall in hemibiotrophic fungi.</title>
        <authorList>
            <consortium name="DOE Joint Genome Institute"/>
            <person name="Baroncelli R."/>
            <person name="Diaz J.F."/>
            <person name="Benocci T."/>
            <person name="Peng M."/>
            <person name="Battaglia E."/>
            <person name="Haridas S."/>
            <person name="Andreopoulos W."/>
            <person name="Labutti K."/>
            <person name="Pangilinan J."/>
            <person name="Floch G.L."/>
            <person name="Makela M.R."/>
            <person name="Henrissat B."/>
            <person name="Grigoriev I.V."/>
            <person name="Crouch J.A."/>
            <person name="De Vries R.P."/>
            <person name="Sukno S.A."/>
            <person name="Thon M.R."/>
        </authorList>
    </citation>
    <scope>NUCLEOTIDE SEQUENCE</scope>
    <source>
        <strain evidence="1">CBS 125086</strain>
    </source>
</reference>
<protein>
    <submittedName>
        <fullName evidence="1">Uncharacterized protein</fullName>
    </submittedName>
</protein>
<dbReference type="AlphaFoldDB" id="A0AAD8Q0M9"/>